<proteinExistence type="predicted"/>
<evidence type="ECO:0000256" key="1">
    <source>
        <dbReference type="SAM" id="MobiDB-lite"/>
    </source>
</evidence>
<keyword evidence="3" id="KW-1185">Reference proteome</keyword>
<evidence type="ECO:0000313" key="2">
    <source>
        <dbReference type="EMBL" id="CAK5266619.1"/>
    </source>
</evidence>
<protein>
    <submittedName>
        <fullName evidence="2">Uncharacterized protein</fullName>
    </submittedName>
</protein>
<sequence>MVTTRSQEASESQVEDPIARAPDNLSRASAPGTSILKPAAPSDSENIDPNVESHEVDRKTVQIEPSVVKVEEIPAQSSA</sequence>
<reference evidence="2" key="1">
    <citation type="submission" date="2023-11" db="EMBL/GenBank/DDBJ databases">
        <authorList>
            <person name="De Vega J J."/>
            <person name="De Vega J J."/>
        </authorList>
    </citation>
    <scope>NUCLEOTIDE SEQUENCE</scope>
</reference>
<organism evidence="2 3">
    <name type="scientific">Mycena citricolor</name>
    <dbReference type="NCBI Taxonomy" id="2018698"/>
    <lineage>
        <taxon>Eukaryota</taxon>
        <taxon>Fungi</taxon>
        <taxon>Dikarya</taxon>
        <taxon>Basidiomycota</taxon>
        <taxon>Agaricomycotina</taxon>
        <taxon>Agaricomycetes</taxon>
        <taxon>Agaricomycetidae</taxon>
        <taxon>Agaricales</taxon>
        <taxon>Marasmiineae</taxon>
        <taxon>Mycenaceae</taxon>
        <taxon>Mycena</taxon>
    </lineage>
</organism>
<dbReference type="EMBL" id="CAVNYO010000110">
    <property type="protein sequence ID" value="CAK5266619.1"/>
    <property type="molecule type" value="Genomic_DNA"/>
</dbReference>
<feature type="compositionally biased region" description="Polar residues" evidence="1">
    <location>
        <begin position="1"/>
        <end position="12"/>
    </location>
</feature>
<gene>
    <name evidence="2" type="ORF">MYCIT1_LOCUS8506</name>
</gene>
<evidence type="ECO:0000313" key="3">
    <source>
        <dbReference type="Proteomes" id="UP001295794"/>
    </source>
</evidence>
<dbReference type="AlphaFoldDB" id="A0AAD2JX03"/>
<dbReference type="Proteomes" id="UP001295794">
    <property type="component" value="Unassembled WGS sequence"/>
</dbReference>
<feature type="region of interest" description="Disordered" evidence="1">
    <location>
        <begin position="1"/>
        <end position="63"/>
    </location>
</feature>
<name>A0AAD2JX03_9AGAR</name>
<accession>A0AAD2JX03</accession>
<comment type="caution">
    <text evidence="2">The sequence shown here is derived from an EMBL/GenBank/DDBJ whole genome shotgun (WGS) entry which is preliminary data.</text>
</comment>
<feature type="compositionally biased region" description="Basic and acidic residues" evidence="1">
    <location>
        <begin position="51"/>
        <end position="61"/>
    </location>
</feature>